<sequence length="431" mass="48386">MTGGISAALLGIAAPAGATGVAAVAFLDAKEKREEANKQKRLAESKRSDVESKRRNQQEIQASIDVDLIEKTKLHNFSLKIQAEIGDLENMHGNLSAFEVILDSKISSSEKLPTSVPKHTSAKVEEGSITDKVDKELHEIFKNIWEAKRAKVSGKHNEKYVRETIPWIEYRISQFKQAMSTTYKHILDRKEMDSKSKEAKELMQLLESTYKEITDLEQNIGNDMISRMKIIMKEQNVLKKLYYEVQAFEEDIRNMEGKRTVLQKQAVAFQFEAQTLEKLALKKGYEMATKLAVGSGSIGVLAASAMAAPLTGGASLVAAGASGALAAYNFMSAYECYELAKQKQKQSEQNREQANAVHWRINKTQMDINTREEHKREALSLIGQLKADQTILQNILKQLIKFSDVINSITVFLQYTKPYNPSTDVKSCRIM</sequence>
<accession>A0A9D4I0M3</accession>
<organism evidence="4 5">
    <name type="scientific">Dreissena polymorpha</name>
    <name type="common">Zebra mussel</name>
    <name type="synonym">Mytilus polymorpha</name>
    <dbReference type="NCBI Taxonomy" id="45954"/>
    <lineage>
        <taxon>Eukaryota</taxon>
        <taxon>Metazoa</taxon>
        <taxon>Spiralia</taxon>
        <taxon>Lophotrochozoa</taxon>
        <taxon>Mollusca</taxon>
        <taxon>Bivalvia</taxon>
        <taxon>Autobranchia</taxon>
        <taxon>Heteroconchia</taxon>
        <taxon>Euheterodonta</taxon>
        <taxon>Imparidentia</taxon>
        <taxon>Neoheterodontei</taxon>
        <taxon>Myida</taxon>
        <taxon>Dreissenoidea</taxon>
        <taxon>Dreissenidae</taxon>
        <taxon>Dreissena</taxon>
    </lineage>
</organism>
<reference evidence="4" key="1">
    <citation type="journal article" date="2019" name="bioRxiv">
        <title>The Genome of the Zebra Mussel, Dreissena polymorpha: A Resource for Invasive Species Research.</title>
        <authorList>
            <person name="McCartney M.A."/>
            <person name="Auch B."/>
            <person name="Kono T."/>
            <person name="Mallez S."/>
            <person name="Zhang Y."/>
            <person name="Obille A."/>
            <person name="Becker A."/>
            <person name="Abrahante J.E."/>
            <person name="Garbe J."/>
            <person name="Badalamenti J.P."/>
            <person name="Herman A."/>
            <person name="Mangelson H."/>
            <person name="Liachko I."/>
            <person name="Sullivan S."/>
            <person name="Sone E.D."/>
            <person name="Koren S."/>
            <person name="Silverstein K.A.T."/>
            <person name="Beckman K.B."/>
            <person name="Gohl D.M."/>
        </authorList>
    </citation>
    <scope>NUCLEOTIDE SEQUENCE</scope>
    <source>
        <strain evidence="4">Duluth1</strain>
        <tissue evidence="4">Whole animal</tissue>
    </source>
</reference>
<keyword evidence="5" id="KW-1185">Reference proteome</keyword>
<keyword evidence="3" id="KW-0732">Signal</keyword>
<reference evidence="4" key="2">
    <citation type="submission" date="2020-11" db="EMBL/GenBank/DDBJ databases">
        <authorList>
            <person name="McCartney M.A."/>
            <person name="Auch B."/>
            <person name="Kono T."/>
            <person name="Mallez S."/>
            <person name="Becker A."/>
            <person name="Gohl D.M."/>
            <person name="Silverstein K.A.T."/>
            <person name="Koren S."/>
            <person name="Bechman K.B."/>
            <person name="Herman A."/>
            <person name="Abrahante J.E."/>
            <person name="Garbe J."/>
        </authorList>
    </citation>
    <scope>NUCLEOTIDE SEQUENCE</scope>
    <source>
        <strain evidence="4">Duluth1</strain>
        <tissue evidence="4">Whole animal</tissue>
    </source>
</reference>
<name>A0A9D4I0M3_DREPO</name>
<evidence type="ECO:0000313" key="5">
    <source>
        <dbReference type="Proteomes" id="UP000828390"/>
    </source>
</evidence>
<evidence type="ECO:0000256" key="3">
    <source>
        <dbReference type="SAM" id="SignalP"/>
    </source>
</evidence>
<feature type="region of interest" description="Disordered" evidence="2">
    <location>
        <begin position="35"/>
        <end position="57"/>
    </location>
</feature>
<comment type="caution">
    <text evidence="4">The sequence shown here is derived from an EMBL/GenBank/DDBJ whole genome shotgun (WGS) entry which is preliminary data.</text>
</comment>
<feature type="signal peptide" evidence="3">
    <location>
        <begin position="1"/>
        <end position="18"/>
    </location>
</feature>
<feature type="chain" id="PRO_5039588944" evidence="3">
    <location>
        <begin position="19"/>
        <end position="431"/>
    </location>
</feature>
<proteinExistence type="predicted"/>
<evidence type="ECO:0000313" key="4">
    <source>
        <dbReference type="EMBL" id="KAH3739854.1"/>
    </source>
</evidence>
<dbReference type="Proteomes" id="UP000828390">
    <property type="component" value="Unassembled WGS sequence"/>
</dbReference>
<keyword evidence="1" id="KW-0175">Coiled coil</keyword>
<dbReference type="EMBL" id="JAIWYP010000011">
    <property type="protein sequence ID" value="KAH3739854.1"/>
    <property type="molecule type" value="Genomic_DNA"/>
</dbReference>
<feature type="coiled-coil region" evidence="1">
    <location>
        <begin position="189"/>
        <end position="265"/>
    </location>
</feature>
<dbReference type="AlphaFoldDB" id="A0A9D4I0M3"/>
<protein>
    <submittedName>
        <fullName evidence="4">Uncharacterized protein</fullName>
    </submittedName>
</protein>
<evidence type="ECO:0000256" key="1">
    <source>
        <dbReference type="SAM" id="Coils"/>
    </source>
</evidence>
<evidence type="ECO:0000256" key="2">
    <source>
        <dbReference type="SAM" id="MobiDB-lite"/>
    </source>
</evidence>
<gene>
    <name evidence="4" type="ORF">DPMN_046544</name>
</gene>